<feature type="domain" description="Peptidase S9 prolyl oligopeptidase catalytic" evidence="3">
    <location>
        <begin position="491"/>
        <end position="705"/>
    </location>
</feature>
<evidence type="ECO:0000313" key="5">
    <source>
        <dbReference type="Proteomes" id="UP000298438"/>
    </source>
</evidence>
<feature type="compositionally biased region" description="Low complexity" evidence="2">
    <location>
        <begin position="194"/>
        <end position="212"/>
    </location>
</feature>
<dbReference type="OrthoDB" id="4269629at2"/>
<organism evidence="4 5">
    <name type="scientific">Zemynaea arenosa</name>
    <dbReference type="NCBI Taxonomy" id="2561931"/>
    <lineage>
        <taxon>Bacteria</taxon>
        <taxon>Pseudomonadati</taxon>
        <taxon>Pseudomonadota</taxon>
        <taxon>Betaproteobacteria</taxon>
        <taxon>Burkholderiales</taxon>
        <taxon>Oxalobacteraceae</taxon>
        <taxon>Telluria group</taxon>
        <taxon>Zemynaea</taxon>
    </lineage>
</organism>
<evidence type="ECO:0000256" key="1">
    <source>
        <dbReference type="ARBA" id="ARBA00022801"/>
    </source>
</evidence>
<dbReference type="EMBL" id="SPVF01000174">
    <property type="protein sequence ID" value="TFW17825.1"/>
    <property type="molecule type" value="Genomic_DNA"/>
</dbReference>
<evidence type="ECO:0000259" key="3">
    <source>
        <dbReference type="Pfam" id="PF00326"/>
    </source>
</evidence>
<dbReference type="Proteomes" id="UP000298438">
    <property type="component" value="Unassembled WGS sequence"/>
</dbReference>
<feature type="region of interest" description="Disordered" evidence="2">
    <location>
        <begin position="182"/>
        <end position="212"/>
    </location>
</feature>
<dbReference type="GO" id="GO:0006508">
    <property type="term" value="P:proteolysis"/>
    <property type="evidence" value="ECO:0007669"/>
    <property type="project" value="InterPro"/>
</dbReference>
<evidence type="ECO:0000313" key="4">
    <source>
        <dbReference type="EMBL" id="TFW17825.1"/>
    </source>
</evidence>
<dbReference type="AlphaFoldDB" id="A0A4Y9S8E9"/>
<keyword evidence="1" id="KW-0378">Hydrolase</keyword>
<dbReference type="Gene3D" id="3.40.50.1820">
    <property type="entry name" value="alpha/beta hydrolase"/>
    <property type="match status" value="1"/>
</dbReference>
<dbReference type="SUPFAM" id="SSF53474">
    <property type="entry name" value="alpha/beta-Hydrolases"/>
    <property type="match status" value="1"/>
</dbReference>
<dbReference type="InterPro" id="IPR001375">
    <property type="entry name" value="Peptidase_S9_cat"/>
</dbReference>
<evidence type="ECO:0000256" key="2">
    <source>
        <dbReference type="SAM" id="MobiDB-lite"/>
    </source>
</evidence>
<dbReference type="Pfam" id="PF00326">
    <property type="entry name" value="Peptidase_S9"/>
    <property type="match status" value="1"/>
</dbReference>
<name>A0A4Y9S8E9_9BURK</name>
<protein>
    <submittedName>
        <fullName evidence="4">S9 family peptidase</fullName>
    </submittedName>
</protein>
<dbReference type="PANTHER" id="PTHR42776:SF27">
    <property type="entry name" value="DIPEPTIDYL PEPTIDASE FAMILY MEMBER 6"/>
    <property type="match status" value="1"/>
</dbReference>
<dbReference type="SUPFAM" id="SSF82171">
    <property type="entry name" value="DPP6 N-terminal domain-like"/>
    <property type="match status" value="1"/>
</dbReference>
<proteinExistence type="predicted"/>
<sequence>MAVTLALSAGSAAGAVPAPQGASNASFKTAVHAVERLPQAAPLQMQDLSRRARIRDTALAPDGRQLAWIEADGPNLAIKVMPLPVSAKASASAPASTAASAPATAARQLAQFQGRAALAWSHDGTILFVDSGDALTAIDSATGTATRIADLAPQKKRTFAMADPVRPHAALITDTAAATQTITRVTPATGTAGAPRSSSPAIPAQASPGTVTGSATANAAAASSASAGASTGPAVASAATSETIYSGRPLDEFLLAPDGSVAFALWSDPDGAQVVARRAGTEWKELTRCPQFEPCTLVAASPDGGHLQLLATIDRNRKGLVDLDTASAQRRTVFDDPDAIADTLDVTLSLETGMPLLARLAAPTRHVAAIAPAEQTTAAELARRFKDSNIAVQASAGPLLIEEYGPRQPQPKYWLYDRTSHGVTEVLGQVRAAGQPLGAEQLAPTLAVSWRARDGATIHGYLTLPPGRMVSKVPLLTMAHGGPWARMEYGFSSLAQLVASRGVAVFMPNFRASTGHGSAYMRAPGARFGNGPAQTDIIDGVRWLQAQGIGDPKRLAIMGDSFGGYAVLLALTQEPELFQFGMAMSAPTDFAQVARALAQQVPVEAARMRYLGLDTTDTAAMDAIAADAPARHAAQVKRPLYLIAGGKDDKVDAQATRAYAAALQEKNGNSVTLLLDPEEGHFPRKPIAREAYVHALETLLHRHFGTAAPAAPSPALAAYLQQNTLPCCGK</sequence>
<dbReference type="PANTHER" id="PTHR42776">
    <property type="entry name" value="SERINE PEPTIDASE S9 FAMILY MEMBER"/>
    <property type="match status" value="1"/>
</dbReference>
<dbReference type="GO" id="GO:0004252">
    <property type="term" value="F:serine-type endopeptidase activity"/>
    <property type="evidence" value="ECO:0007669"/>
    <property type="project" value="TreeGrafter"/>
</dbReference>
<keyword evidence="5" id="KW-1185">Reference proteome</keyword>
<accession>A0A4Y9S8E9</accession>
<reference evidence="4 5" key="1">
    <citation type="submission" date="2019-03" db="EMBL/GenBank/DDBJ databases">
        <title>Draft Genome Sequence of Massilia arenosa sp. nov., a Novel Massilia Species Isolated from a Sandy-loam Maize Soil.</title>
        <authorList>
            <person name="Raths R."/>
            <person name="Peta V."/>
            <person name="Bucking H."/>
        </authorList>
    </citation>
    <scope>NUCLEOTIDE SEQUENCE [LARGE SCALE GENOMIC DNA]</scope>
    <source>
        <strain evidence="4 5">MC02</strain>
    </source>
</reference>
<dbReference type="InterPro" id="IPR029058">
    <property type="entry name" value="AB_hydrolase_fold"/>
</dbReference>
<dbReference type="RefSeq" id="WP_135207826.1">
    <property type="nucleotide sequence ID" value="NZ_SPVF01000174.1"/>
</dbReference>
<comment type="caution">
    <text evidence="4">The sequence shown here is derived from an EMBL/GenBank/DDBJ whole genome shotgun (WGS) entry which is preliminary data.</text>
</comment>
<gene>
    <name evidence="4" type="ORF">E4L96_13915</name>
</gene>